<reference evidence="1 2" key="1">
    <citation type="submission" date="2016-11" db="EMBL/GenBank/DDBJ databases">
        <title>Draft Genome Sequences of Nine Cyanobacterial Strains from Diverse Habitats.</title>
        <authorList>
            <person name="Zhu T."/>
            <person name="Hou S."/>
            <person name="Lu X."/>
            <person name="Hess W.R."/>
        </authorList>
    </citation>
    <scope>NUCLEOTIDE SEQUENCE [LARGE SCALE GENOMIC DNA]</scope>
    <source>
        <strain evidence="1 2">IAM M-71</strain>
    </source>
</reference>
<name>A0A1U7IAZ9_9CYAN</name>
<sequence length="95" mass="11127">MHRSKFFPPSSLDLHLPDVSPQIGQGLIFEVRIYPLLILHLHINRGVIYWHNLSDRINGDRKSILSVQKLNYGKDYQKSRCACYSYGRSYFFLSP</sequence>
<organism evidence="1 2">
    <name type="scientific">[Phormidium ambiguum] IAM M-71</name>
    <dbReference type="NCBI Taxonomy" id="454136"/>
    <lineage>
        <taxon>Bacteria</taxon>
        <taxon>Bacillati</taxon>
        <taxon>Cyanobacteriota</taxon>
        <taxon>Cyanophyceae</taxon>
        <taxon>Oscillatoriophycideae</taxon>
        <taxon>Aerosakkonematales</taxon>
        <taxon>Aerosakkonemataceae</taxon>
        <taxon>Floridanema</taxon>
    </lineage>
</organism>
<gene>
    <name evidence="1" type="ORF">NIES2119_22060</name>
</gene>
<proteinExistence type="predicted"/>
<dbReference type="EMBL" id="MRCE01000026">
    <property type="protein sequence ID" value="OKH33797.1"/>
    <property type="molecule type" value="Genomic_DNA"/>
</dbReference>
<protein>
    <submittedName>
        <fullName evidence="1">Uncharacterized protein</fullName>
    </submittedName>
</protein>
<comment type="caution">
    <text evidence="1">The sequence shown here is derived from an EMBL/GenBank/DDBJ whole genome shotgun (WGS) entry which is preliminary data.</text>
</comment>
<dbReference type="Proteomes" id="UP000185860">
    <property type="component" value="Unassembled WGS sequence"/>
</dbReference>
<evidence type="ECO:0000313" key="1">
    <source>
        <dbReference type="EMBL" id="OKH33797.1"/>
    </source>
</evidence>
<evidence type="ECO:0000313" key="2">
    <source>
        <dbReference type="Proteomes" id="UP000185860"/>
    </source>
</evidence>
<accession>A0A1U7IAZ9</accession>
<dbReference type="AlphaFoldDB" id="A0A1U7IAZ9"/>